<keyword evidence="1" id="KW-0479">Metal-binding</keyword>
<dbReference type="RefSeq" id="XP_025493428.1">
    <property type="nucleotide sequence ID" value="XM_025639200.1"/>
</dbReference>
<dbReference type="Proteomes" id="UP000248340">
    <property type="component" value="Unassembled WGS sequence"/>
</dbReference>
<evidence type="ECO:0000256" key="2">
    <source>
        <dbReference type="ARBA" id="ARBA00022771"/>
    </source>
</evidence>
<dbReference type="STRING" id="1448315.A0A319D5N5"/>
<dbReference type="InterPro" id="IPR027377">
    <property type="entry name" value="ZAR1/RTP1-5-like_Znf-3CxxC"/>
</dbReference>
<evidence type="ECO:0000313" key="5">
    <source>
        <dbReference type="EMBL" id="PYH83228.1"/>
    </source>
</evidence>
<feature type="domain" description="3CxxC-type" evidence="4">
    <location>
        <begin position="50"/>
        <end position="126"/>
    </location>
</feature>
<accession>A0A319D5N5</accession>
<evidence type="ECO:0000256" key="1">
    <source>
        <dbReference type="ARBA" id="ARBA00022723"/>
    </source>
</evidence>
<name>A0A319D5N5_9EURO</name>
<dbReference type="GO" id="GO:0008270">
    <property type="term" value="F:zinc ion binding"/>
    <property type="evidence" value="ECO:0007669"/>
    <property type="project" value="UniProtKB-KW"/>
</dbReference>
<evidence type="ECO:0000259" key="4">
    <source>
        <dbReference type="SMART" id="SM01328"/>
    </source>
</evidence>
<gene>
    <name evidence="5" type="ORF">BO82DRAFT_400621</name>
</gene>
<dbReference type="SMART" id="SM01328">
    <property type="entry name" value="zf-3CxxC"/>
    <property type="match status" value="1"/>
</dbReference>
<evidence type="ECO:0000313" key="6">
    <source>
        <dbReference type="Proteomes" id="UP000248340"/>
    </source>
</evidence>
<keyword evidence="2" id="KW-0863">Zinc-finger</keyword>
<dbReference type="AlphaFoldDB" id="A0A319D5N5"/>
<keyword evidence="6" id="KW-1185">Reference proteome</keyword>
<organism evidence="5 6">
    <name type="scientific">Aspergillus uvarum CBS 121591</name>
    <dbReference type="NCBI Taxonomy" id="1448315"/>
    <lineage>
        <taxon>Eukaryota</taxon>
        <taxon>Fungi</taxon>
        <taxon>Dikarya</taxon>
        <taxon>Ascomycota</taxon>
        <taxon>Pezizomycotina</taxon>
        <taxon>Eurotiomycetes</taxon>
        <taxon>Eurotiomycetidae</taxon>
        <taxon>Eurotiales</taxon>
        <taxon>Aspergillaceae</taxon>
        <taxon>Aspergillus</taxon>
        <taxon>Aspergillus subgen. Circumdati</taxon>
    </lineage>
</organism>
<sequence>MPARKHKSTRRWSMYPSLHSQVAALLGESDLYFRFHSKDDDFALHTYETNITGRFSCPNDECGSTGWSSKKIAITIPMYTGDRYNARVYYQRYQEYRRLNQPILGDSYAERVAYRFKKWSGIEMEGPSVWWGE</sequence>
<dbReference type="OrthoDB" id="8121437at2759"/>
<dbReference type="Pfam" id="PF13695">
    <property type="entry name" value="Zn_ribbon_3CxxC"/>
    <property type="match status" value="1"/>
</dbReference>
<dbReference type="VEuPathDB" id="FungiDB:BO82DRAFT_400621"/>
<dbReference type="EMBL" id="KZ821690">
    <property type="protein sequence ID" value="PYH83228.1"/>
    <property type="molecule type" value="Genomic_DNA"/>
</dbReference>
<evidence type="ECO:0000256" key="3">
    <source>
        <dbReference type="ARBA" id="ARBA00022833"/>
    </source>
</evidence>
<keyword evidence="3" id="KW-0862">Zinc</keyword>
<reference evidence="5 6" key="1">
    <citation type="submission" date="2016-12" db="EMBL/GenBank/DDBJ databases">
        <title>The genomes of Aspergillus section Nigri reveals drivers in fungal speciation.</title>
        <authorList>
            <consortium name="DOE Joint Genome Institute"/>
            <person name="Vesth T.C."/>
            <person name="Nybo J."/>
            <person name="Theobald S."/>
            <person name="Brandl J."/>
            <person name="Frisvad J.C."/>
            <person name="Nielsen K.F."/>
            <person name="Lyhne E.K."/>
            <person name="Kogle M.E."/>
            <person name="Kuo A."/>
            <person name="Riley R."/>
            <person name="Clum A."/>
            <person name="Nolan M."/>
            <person name="Lipzen A."/>
            <person name="Salamov A."/>
            <person name="Henrissat B."/>
            <person name="Wiebenga A."/>
            <person name="De Vries R.P."/>
            <person name="Grigoriev I.V."/>
            <person name="Mortensen U.H."/>
            <person name="Andersen M.R."/>
            <person name="Baker S.E."/>
        </authorList>
    </citation>
    <scope>NUCLEOTIDE SEQUENCE [LARGE SCALE GENOMIC DNA]</scope>
    <source>
        <strain evidence="5 6">CBS 121591</strain>
    </source>
</reference>
<proteinExistence type="predicted"/>
<protein>
    <recommendedName>
        <fullName evidence="4">3CxxC-type domain-containing protein</fullName>
    </recommendedName>
</protein>
<dbReference type="GeneID" id="37141942"/>